<dbReference type="GO" id="GO:0097550">
    <property type="term" value="C:transcription preinitiation complex"/>
    <property type="evidence" value="ECO:0007669"/>
    <property type="project" value="TreeGrafter"/>
</dbReference>
<dbReference type="OrthoDB" id="10522236at2759"/>
<feature type="domain" description="Transcription factor TFIIB cyclin-like" evidence="3">
    <location>
        <begin position="164"/>
        <end position="240"/>
    </location>
</feature>
<dbReference type="Proteomes" id="UP000694251">
    <property type="component" value="Chromosome 10"/>
</dbReference>
<accession>A0A8T2A2W6</accession>
<evidence type="ECO:0000313" key="4">
    <source>
        <dbReference type="EMBL" id="KAG7566029.1"/>
    </source>
</evidence>
<comment type="caution">
    <text evidence="4">The sequence shown here is derived from an EMBL/GenBank/DDBJ whole genome shotgun (WGS) entry which is preliminary data.</text>
</comment>
<dbReference type="PANTHER" id="PTHR11618:SF79">
    <property type="entry name" value="CYCLIN FAMILY PROTEIN"/>
    <property type="match status" value="1"/>
</dbReference>
<keyword evidence="5" id="KW-1185">Reference proteome</keyword>
<gene>
    <name evidence="4" type="ORF">ISN44_As10g026380</name>
</gene>
<dbReference type="GO" id="GO:0017025">
    <property type="term" value="F:TBP-class protein binding"/>
    <property type="evidence" value="ECO:0007669"/>
    <property type="project" value="InterPro"/>
</dbReference>
<evidence type="ECO:0000313" key="5">
    <source>
        <dbReference type="Proteomes" id="UP000694251"/>
    </source>
</evidence>
<protein>
    <submittedName>
        <fullName evidence="4">Cyclin-like superfamily</fullName>
    </submittedName>
</protein>
<dbReference type="AlphaFoldDB" id="A0A8T2A2W6"/>
<reference evidence="4 5" key="1">
    <citation type="submission" date="2020-12" db="EMBL/GenBank/DDBJ databases">
        <title>Concerted genomic and epigenomic changes stabilize Arabidopsis allopolyploids.</title>
        <authorList>
            <person name="Chen Z."/>
        </authorList>
    </citation>
    <scope>NUCLEOTIDE SEQUENCE [LARGE SCALE GENOMIC DNA]</scope>
    <source>
        <strain evidence="4">As9502</strain>
        <tissue evidence="4">Leaf</tissue>
    </source>
</reference>
<dbReference type="EMBL" id="JAEFBJ010000010">
    <property type="protein sequence ID" value="KAG7566029.1"/>
    <property type="molecule type" value="Genomic_DNA"/>
</dbReference>
<proteinExistence type="predicted"/>
<dbReference type="InterPro" id="IPR000812">
    <property type="entry name" value="TFIIB"/>
</dbReference>
<name>A0A8T2A2W6_ARASU</name>
<dbReference type="PANTHER" id="PTHR11618">
    <property type="entry name" value="TRANSCRIPTION INITIATION FACTOR IIB-RELATED"/>
    <property type="match status" value="1"/>
</dbReference>
<dbReference type="InterPro" id="IPR013150">
    <property type="entry name" value="TFIIB_cyclin"/>
</dbReference>
<keyword evidence="1" id="KW-0805">Transcription regulation</keyword>
<sequence>MTMKWGNCCRRCKQATVVTNHVERRTRCSGCGLEFKYRSIGDGCHVAENSTFRLSDPKNPVLSKSGLSIVTTEHKNGSFDDSLSPNLENSLKPLLDPVSIATTAPKNGSSNDFLSLTLGTSQNSETITASYDEVLRSDLGNFQNKALSIEAISDGLDLPATIKKRFCSELGLDSEAVEAAQAAAETYDYISIGRRSPISVAAGVVYAIARISYEKKLLKGIIEATGVAENTIKGTYEDLLPKLPTIIPKWFAKAKDLKNLGGP</sequence>
<organism evidence="4 5">
    <name type="scientific">Arabidopsis suecica</name>
    <name type="common">Swedish thale-cress</name>
    <name type="synonym">Cardaminopsis suecica</name>
    <dbReference type="NCBI Taxonomy" id="45249"/>
    <lineage>
        <taxon>Eukaryota</taxon>
        <taxon>Viridiplantae</taxon>
        <taxon>Streptophyta</taxon>
        <taxon>Embryophyta</taxon>
        <taxon>Tracheophyta</taxon>
        <taxon>Spermatophyta</taxon>
        <taxon>Magnoliopsida</taxon>
        <taxon>eudicotyledons</taxon>
        <taxon>Gunneridae</taxon>
        <taxon>Pentapetalae</taxon>
        <taxon>rosids</taxon>
        <taxon>malvids</taxon>
        <taxon>Brassicales</taxon>
        <taxon>Brassicaceae</taxon>
        <taxon>Camelineae</taxon>
        <taxon>Arabidopsis</taxon>
    </lineage>
</organism>
<dbReference type="GO" id="GO:0070897">
    <property type="term" value="P:transcription preinitiation complex assembly"/>
    <property type="evidence" value="ECO:0007669"/>
    <property type="project" value="InterPro"/>
</dbReference>
<evidence type="ECO:0000259" key="3">
    <source>
        <dbReference type="Pfam" id="PF00382"/>
    </source>
</evidence>
<keyword evidence="2" id="KW-0804">Transcription</keyword>
<evidence type="ECO:0000256" key="1">
    <source>
        <dbReference type="ARBA" id="ARBA00023015"/>
    </source>
</evidence>
<dbReference type="Pfam" id="PF00382">
    <property type="entry name" value="TFIIB"/>
    <property type="match status" value="1"/>
</dbReference>
<evidence type="ECO:0000256" key="2">
    <source>
        <dbReference type="ARBA" id="ARBA00023163"/>
    </source>
</evidence>
<dbReference type="GO" id="GO:0005634">
    <property type="term" value="C:nucleus"/>
    <property type="evidence" value="ECO:0007669"/>
    <property type="project" value="TreeGrafter"/>
</dbReference>